<evidence type="ECO:0000256" key="3">
    <source>
        <dbReference type="ARBA" id="ARBA00010312"/>
    </source>
</evidence>
<keyword evidence="7" id="KW-0732">Signal</keyword>
<comment type="caution">
    <text evidence="13">The sequence shown here is derived from an EMBL/GenBank/DDBJ whole genome shotgun (WGS) entry which is preliminary data.</text>
</comment>
<dbReference type="NCBIfam" id="NF011682">
    <property type="entry name" value="PRK15102.1"/>
    <property type="match status" value="1"/>
</dbReference>
<dbReference type="InterPro" id="IPR006655">
    <property type="entry name" value="Mopterin_OxRdtase_prok_CS"/>
</dbReference>
<dbReference type="PROSITE" id="PS51318">
    <property type="entry name" value="TAT"/>
    <property type="match status" value="1"/>
</dbReference>
<dbReference type="GO" id="GO:0030288">
    <property type="term" value="C:outer membrane-bounded periplasmic space"/>
    <property type="evidence" value="ECO:0007669"/>
    <property type="project" value="TreeGrafter"/>
</dbReference>
<evidence type="ECO:0000313" key="13">
    <source>
        <dbReference type="EMBL" id="PSJ80447.1"/>
    </source>
</evidence>
<dbReference type="GO" id="GO:0043546">
    <property type="term" value="F:molybdopterin cofactor binding"/>
    <property type="evidence" value="ECO:0007669"/>
    <property type="project" value="InterPro"/>
</dbReference>
<dbReference type="RefSeq" id="WP_106741403.1">
    <property type="nucleotide sequence ID" value="NZ_PXYY01000030.1"/>
</dbReference>
<dbReference type="SUPFAM" id="SSF53706">
    <property type="entry name" value="Formate dehydrogenase/DMSO reductase, domains 1-3"/>
    <property type="match status" value="1"/>
</dbReference>
<keyword evidence="6" id="KW-0479">Metal-binding</keyword>
<dbReference type="InterPro" id="IPR006657">
    <property type="entry name" value="MoPterin_dinucl-bd_dom"/>
</dbReference>
<comment type="cofactor">
    <cofactor evidence="1">
        <name>Mo-bis(molybdopterin guanine dinucleotide)</name>
        <dbReference type="ChEBI" id="CHEBI:60539"/>
    </cofactor>
</comment>
<dbReference type="PANTHER" id="PTHR43742">
    <property type="entry name" value="TRIMETHYLAMINE-N-OXIDE REDUCTASE"/>
    <property type="match status" value="1"/>
</dbReference>
<dbReference type="FunFam" id="2.40.40.20:FF:000009">
    <property type="entry name" value="Biotin sulfoxide reductase 2"/>
    <property type="match status" value="1"/>
</dbReference>
<evidence type="ECO:0000313" key="14">
    <source>
        <dbReference type="Proteomes" id="UP000241868"/>
    </source>
</evidence>
<dbReference type="Gene3D" id="3.40.50.740">
    <property type="match status" value="1"/>
</dbReference>
<dbReference type="InterPro" id="IPR041954">
    <property type="entry name" value="CT_DMSOR/BSOR/TMAOR"/>
</dbReference>
<dbReference type="AlphaFoldDB" id="A0A2P7U0F9"/>
<evidence type="ECO:0000256" key="8">
    <source>
        <dbReference type="ARBA" id="ARBA00022764"/>
    </source>
</evidence>
<evidence type="ECO:0000259" key="10">
    <source>
        <dbReference type="Pfam" id="PF00384"/>
    </source>
</evidence>
<feature type="domain" description="Molybdopterin oxidoreductase N-terminal" evidence="12">
    <location>
        <begin position="52"/>
        <end position="92"/>
    </location>
</feature>
<dbReference type="Gene3D" id="2.40.40.20">
    <property type="match status" value="1"/>
</dbReference>
<dbReference type="InterPro" id="IPR006311">
    <property type="entry name" value="TAT_signal"/>
</dbReference>
<name>A0A2P7U0F9_9NEIS</name>
<keyword evidence="5" id="KW-0500">Molybdenum</keyword>
<proteinExistence type="inferred from homology"/>
<dbReference type="Pfam" id="PF18364">
    <property type="entry name" value="Molybdopterin_N"/>
    <property type="match status" value="1"/>
</dbReference>
<evidence type="ECO:0000256" key="7">
    <source>
        <dbReference type="ARBA" id="ARBA00022729"/>
    </source>
</evidence>
<evidence type="ECO:0000259" key="11">
    <source>
        <dbReference type="Pfam" id="PF01568"/>
    </source>
</evidence>
<protein>
    <recommendedName>
        <fullName evidence="4">trimethylamine-N-oxide reductase</fullName>
        <ecNumber evidence="4">1.7.2.3</ecNumber>
    </recommendedName>
</protein>
<keyword evidence="9" id="KW-0560">Oxidoreductase</keyword>
<evidence type="ECO:0000256" key="4">
    <source>
        <dbReference type="ARBA" id="ARBA00011885"/>
    </source>
</evidence>
<dbReference type="SUPFAM" id="SSF50692">
    <property type="entry name" value="ADC-like"/>
    <property type="match status" value="1"/>
</dbReference>
<dbReference type="PROSITE" id="PS00932">
    <property type="entry name" value="MOLYBDOPTERIN_PROK_3"/>
    <property type="match status" value="1"/>
</dbReference>
<feature type="domain" description="Molybdopterin dinucleotide-binding" evidence="11">
    <location>
        <begin position="687"/>
        <end position="807"/>
    </location>
</feature>
<dbReference type="InterPro" id="IPR050612">
    <property type="entry name" value="Prok_Mopterin_Oxidored"/>
</dbReference>
<dbReference type="GO" id="GO:0009061">
    <property type="term" value="P:anaerobic respiration"/>
    <property type="evidence" value="ECO:0007669"/>
    <property type="project" value="TreeGrafter"/>
</dbReference>
<dbReference type="Pfam" id="PF00384">
    <property type="entry name" value="Molybdopterin"/>
    <property type="match status" value="1"/>
</dbReference>
<feature type="domain" description="Molybdopterin oxidoreductase" evidence="10">
    <location>
        <begin position="96"/>
        <end position="570"/>
    </location>
</feature>
<organism evidence="13 14">
    <name type="scientific">Neisseria iguanae</name>
    <dbReference type="NCBI Taxonomy" id="90242"/>
    <lineage>
        <taxon>Bacteria</taxon>
        <taxon>Pseudomonadati</taxon>
        <taxon>Pseudomonadota</taxon>
        <taxon>Betaproteobacteria</taxon>
        <taxon>Neisseriales</taxon>
        <taxon>Neisseriaceae</taxon>
        <taxon>Neisseria</taxon>
    </lineage>
</organism>
<evidence type="ECO:0000256" key="6">
    <source>
        <dbReference type="ARBA" id="ARBA00022723"/>
    </source>
</evidence>
<gene>
    <name evidence="13" type="ORF">C7N83_06270</name>
</gene>
<keyword evidence="8" id="KW-0574">Periplasm</keyword>
<dbReference type="PANTHER" id="PTHR43742:SF4">
    <property type="entry name" value="TRIMETHYLAMINE-N-OXIDE REDUCTASE 1"/>
    <property type="match status" value="1"/>
</dbReference>
<dbReference type="EMBL" id="PXYY01000030">
    <property type="protein sequence ID" value="PSJ80447.1"/>
    <property type="molecule type" value="Genomic_DNA"/>
</dbReference>
<evidence type="ECO:0000256" key="9">
    <source>
        <dbReference type="ARBA" id="ARBA00023002"/>
    </source>
</evidence>
<evidence type="ECO:0000259" key="12">
    <source>
        <dbReference type="Pfam" id="PF18364"/>
    </source>
</evidence>
<comment type="subcellular location">
    <subcellularLocation>
        <location evidence="2">Periplasm</location>
    </subcellularLocation>
</comment>
<dbReference type="GO" id="GO:0009055">
    <property type="term" value="F:electron transfer activity"/>
    <property type="evidence" value="ECO:0007669"/>
    <property type="project" value="TreeGrafter"/>
</dbReference>
<dbReference type="OrthoDB" id="9810782at2"/>
<evidence type="ECO:0000256" key="5">
    <source>
        <dbReference type="ARBA" id="ARBA00022505"/>
    </source>
</evidence>
<dbReference type="Proteomes" id="UP000241868">
    <property type="component" value="Unassembled WGS sequence"/>
</dbReference>
<dbReference type="Gene3D" id="3.90.55.10">
    <property type="entry name" value="Dimethylsulfoxide Reductase, domain 3"/>
    <property type="match status" value="1"/>
</dbReference>
<dbReference type="InterPro" id="IPR006656">
    <property type="entry name" value="Mopterin_OxRdtase"/>
</dbReference>
<dbReference type="InterPro" id="IPR041460">
    <property type="entry name" value="Molybdopterin_N"/>
</dbReference>
<accession>A0A2P7U0F9</accession>
<keyword evidence="14" id="KW-1185">Reference proteome</keyword>
<dbReference type="GO" id="GO:0050626">
    <property type="term" value="F:trimethylamine-N-oxide reductase (cytochrome c) activity"/>
    <property type="evidence" value="ECO:0007669"/>
    <property type="project" value="UniProtKB-EC"/>
</dbReference>
<comment type="similarity">
    <text evidence="3">Belongs to the prokaryotic molybdopterin-containing oxidoreductase family.</text>
</comment>
<evidence type="ECO:0000256" key="1">
    <source>
        <dbReference type="ARBA" id="ARBA00001942"/>
    </source>
</evidence>
<dbReference type="Pfam" id="PF01568">
    <property type="entry name" value="Molydop_binding"/>
    <property type="match status" value="1"/>
</dbReference>
<evidence type="ECO:0000256" key="2">
    <source>
        <dbReference type="ARBA" id="ARBA00004418"/>
    </source>
</evidence>
<dbReference type="PROSITE" id="PS00490">
    <property type="entry name" value="MOLYBDOPTERIN_PROK_2"/>
    <property type="match status" value="1"/>
</dbReference>
<reference evidence="13 14" key="1">
    <citation type="submission" date="2018-03" db="EMBL/GenBank/DDBJ databases">
        <title>Neisseria weixii sp. nov., isolated from the intestinal contents of Tibetan Plateau pika (Ochotona curzoniae) in Yushu, Qinghai Province, China.</title>
        <authorList>
            <person name="Gui Z."/>
        </authorList>
    </citation>
    <scope>NUCLEOTIDE SEQUENCE [LARGE SCALE GENOMIC DNA]</scope>
    <source>
        <strain evidence="13 14">ATCC 51483</strain>
    </source>
</reference>
<sequence length="841" mass="95107">MIQTTRRHFLAGLATLGAVGVVPASWIFASRVVKAADELNPDAKGMAGWKISGAHWGAFRARVEADRVVEIQPFEFDKHPTDILKGTLDVIYSASRVRYPMVRLDWYKNRENSNKAERGDNRFVRVSWDEALDLLYAELERIQKNYGPWALHVGNVGWRSVGQVHSCGNHMLRAIGMHGRSVGTAGDYSTGAGQIILPYVLGSTEVYSQGTSWEVILRETKVLFMIANDPVKNLQVGWNTETHEAYEYWGQLKQKVADKSIRVICLDPVKSKTQNFLGCEHLYINPMTDVALMMAMVHTMWKENLYDKKFLETYTLGFEEFLPYIKGETEDKIEKTPEWAAEICGISAEKIRELTRLMAKNRTQIMVGWAIQRQQHGEQPYWMAAILAAMLGQIGLPGGGISYSHHYSSVGVSSSGASMPGAFPLNLDTGRTPKYDTNNYDGYSSVIPVARVIDALLEPGKEINFNGHLVKLPPYKMAIFSGCNQWHRHQQRNRMKEAYLNLETVVAVDYNWTATCRFADIVLPACTPFERNDIDAYGSYSNRGVIAMQKLVDPLYHSRSDFDIWQDFTKRMKRDIEYSRGMSEMQWVEYLYEECRADNLKKDFFMPPFSEFWEKGYVLFPKGKEWVRHADFRDDPEVNALGTPSGFIEIFSRKLASFGYPDCKGHPIWMEKVERSMGGPGSEKYPLWLQSVHPDTRLHSQTCESETRRSEYTIHGREPVYLSPQDAQKRGIKHGDLVRVFNDRGQLLAGAYISDNFPQNVIRIQEGAWYGPTGPEIGALDTYGDPNTLTLDVATSELAQGPSANTCLVEIEKFTGNAPAVTSFGGPIEVFVGGEVVKRDE</sequence>
<dbReference type="EC" id="1.7.2.3" evidence="4"/>
<dbReference type="GO" id="GO:0030151">
    <property type="term" value="F:molybdenum ion binding"/>
    <property type="evidence" value="ECO:0007669"/>
    <property type="project" value="TreeGrafter"/>
</dbReference>
<dbReference type="Gene3D" id="3.40.228.10">
    <property type="entry name" value="Dimethylsulfoxide Reductase, domain 2"/>
    <property type="match status" value="1"/>
</dbReference>
<dbReference type="CDD" id="cd02793">
    <property type="entry name" value="MopB_CT_DMSOR-BSOR-TMAOR"/>
    <property type="match status" value="1"/>
</dbReference>
<dbReference type="InterPro" id="IPR009010">
    <property type="entry name" value="Asp_de-COase-like_dom_sf"/>
</dbReference>